<keyword evidence="4" id="KW-1185">Reference proteome</keyword>
<name>A0ABV6UBX6_9ACTN</name>
<evidence type="ECO:0008006" key="5">
    <source>
        <dbReference type="Google" id="ProtNLM"/>
    </source>
</evidence>
<sequence>MRKIEIDDEVYAHLQSRAKAWVEEPNDVLRRLLLGSSPNEQGVLKPLIDAGLLRPEDQLVWRRPRLGKVHYAAVLPDGRLRIESGEVFAKPSPACKALSGQETDGWAAWRRASDNRSLKDIRGEL</sequence>
<dbReference type="InterPro" id="IPR033761">
    <property type="entry name" value="SeqA_N"/>
</dbReference>
<dbReference type="InterPro" id="IPR010985">
    <property type="entry name" value="Ribbon_hlx_hlx"/>
</dbReference>
<organism evidence="3 4">
    <name type="scientific">Sphaerimonospora cavernae</name>
    <dbReference type="NCBI Taxonomy" id="1740611"/>
    <lineage>
        <taxon>Bacteria</taxon>
        <taxon>Bacillati</taxon>
        <taxon>Actinomycetota</taxon>
        <taxon>Actinomycetes</taxon>
        <taxon>Streptosporangiales</taxon>
        <taxon>Streptosporangiaceae</taxon>
        <taxon>Sphaerimonospora</taxon>
    </lineage>
</organism>
<evidence type="ECO:0000259" key="2">
    <source>
        <dbReference type="Pfam" id="PF18755"/>
    </source>
</evidence>
<dbReference type="Pfam" id="PF18755">
    <property type="entry name" value="RAMA"/>
    <property type="match status" value="1"/>
</dbReference>
<dbReference type="EMBL" id="JBHMQT010000057">
    <property type="protein sequence ID" value="MFC0865678.1"/>
    <property type="molecule type" value="Genomic_DNA"/>
</dbReference>
<proteinExistence type="predicted"/>
<dbReference type="SUPFAM" id="SSF47598">
    <property type="entry name" value="Ribbon-helix-helix"/>
    <property type="match status" value="1"/>
</dbReference>
<gene>
    <name evidence="3" type="ORF">ACFHYQ_25610</name>
</gene>
<dbReference type="Proteomes" id="UP001589870">
    <property type="component" value="Unassembled WGS sequence"/>
</dbReference>
<accession>A0ABV6UBX6</accession>
<dbReference type="RefSeq" id="WP_394303687.1">
    <property type="nucleotide sequence ID" value="NZ_JBHMQT010000057.1"/>
</dbReference>
<evidence type="ECO:0000259" key="1">
    <source>
        <dbReference type="Pfam" id="PF17206"/>
    </source>
</evidence>
<protein>
    <recommendedName>
        <fullName evidence="5">RAMA domain-containing protein</fullName>
    </recommendedName>
</protein>
<dbReference type="InterPro" id="IPR040843">
    <property type="entry name" value="RAMA"/>
</dbReference>
<feature type="domain" description="Negative modulator of initiation of replication SeqA N-terminal" evidence="1">
    <location>
        <begin position="1"/>
        <end position="33"/>
    </location>
</feature>
<dbReference type="Pfam" id="PF17206">
    <property type="entry name" value="SeqA_N"/>
    <property type="match status" value="1"/>
</dbReference>
<dbReference type="Gene3D" id="1.10.1220.10">
    <property type="entry name" value="Met repressor-like"/>
    <property type="match status" value="1"/>
</dbReference>
<reference evidence="3 4" key="1">
    <citation type="submission" date="2024-09" db="EMBL/GenBank/DDBJ databases">
        <authorList>
            <person name="Sun Q."/>
            <person name="Mori K."/>
        </authorList>
    </citation>
    <scope>NUCLEOTIDE SEQUENCE [LARGE SCALE GENOMIC DNA]</scope>
    <source>
        <strain evidence="3 4">TBRC 1851</strain>
    </source>
</reference>
<evidence type="ECO:0000313" key="3">
    <source>
        <dbReference type="EMBL" id="MFC0865678.1"/>
    </source>
</evidence>
<comment type="caution">
    <text evidence="3">The sequence shown here is derived from an EMBL/GenBank/DDBJ whole genome shotgun (WGS) entry which is preliminary data.</text>
</comment>
<dbReference type="InterPro" id="IPR013321">
    <property type="entry name" value="Arc_rbn_hlx_hlx"/>
</dbReference>
<feature type="domain" description="RAMA" evidence="2">
    <location>
        <begin position="41"/>
        <end position="124"/>
    </location>
</feature>
<evidence type="ECO:0000313" key="4">
    <source>
        <dbReference type="Proteomes" id="UP001589870"/>
    </source>
</evidence>